<sequence>MTKSISPIIFRQNLFLNSTINKIHIKLYKTLNYLNYFKFFQLILNTIYMYKKTLKKIRINRKFLYFTCSYTDINNICLNICFYGLFGKKHKSSIIPSYMALYKFTSYLNYFLHHNLNVYNRNLFIWVLIPCVVNTGRNKFYIMNSLKYCILKNTNHYSKIISLCNKILTYKFKNRISIHGIKVKYSGCTHKGGEKKRTFAYSKGDVSICSVKENIEYINSSINTYKGTIGIKCWLVL</sequence>
<proteinExistence type="inferred from homology"/>
<dbReference type="Proteomes" id="UP000002173">
    <property type="component" value="Unassembled WGS sequence"/>
</dbReference>
<dbReference type="Pfam" id="PF00189">
    <property type="entry name" value="Ribosomal_S3_C"/>
    <property type="match status" value="1"/>
</dbReference>
<dbReference type="AlphaFoldDB" id="A7AXG9"/>
<reference evidence="6" key="2">
    <citation type="journal article" date="2020" name="Data Brief">
        <title>Transcriptome dataset of Babesia bovis life stages within vertebrate and invertebrate hosts.</title>
        <authorList>
            <person name="Ueti M.W."/>
            <person name="Johnson W.C."/>
            <person name="Kappmeyer L.S."/>
            <person name="Herndon D.R."/>
            <person name="Mousel M.R."/>
            <person name="Reif K.E."/>
            <person name="Taus N.S."/>
            <person name="Ifeonu O.O."/>
            <person name="Silva J.C."/>
            <person name="Suarez C.E."/>
            <person name="Brayton K.A."/>
        </authorList>
    </citation>
    <scope>NUCLEOTIDE SEQUENCE [LARGE SCALE GENOMIC DNA]</scope>
</reference>
<dbReference type="GO" id="GO:0005840">
    <property type="term" value="C:ribosome"/>
    <property type="evidence" value="ECO:0007669"/>
    <property type="project" value="UniProtKB-KW"/>
</dbReference>
<evidence type="ECO:0000313" key="6">
    <source>
        <dbReference type="Proteomes" id="UP000002173"/>
    </source>
</evidence>
<evidence type="ECO:0000313" key="5">
    <source>
        <dbReference type="EMBL" id="EDO05092.1"/>
    </source>
</evidence>
<gene>
    <name evidence="5" type="ORF">BBOV_V000420</name>
</gene>
<comment type="similarity">
    <text evidence="1">Belongs to the universal ribosomal protein uS3 family.</text>
</comment>
<name>A7AXG9_BABBO</name>
<keyword evidence="6" id="KW-1185">Reference proteome</keyword>
<dbReference type="GO" id="GO:0006412">
    <property type="term" value="P:translation"/>
    <property type="evidence" value="ECO:0007669"/>
    <property type="project" value="InterPro"/>
</dbReference>
<evidence type="ECO:0000256" key="1">
    <source>
        <dbReference type="ARBA" id="ARBA00010761"/>
    </source>
</evidence>
<dbReference type="InterPro" id="IPR036419">
    <property type="entry name" value="Ribosomal_S3_C_sf"/>
</dbReference>
<protein>
    <submittedName>
        <fullName evidence="5">Rps3</fullName>
    </submittedName>
</protein>
<dbReference type="InterPro" id="IPR001351">
    <property type="entry name" value="Ribosomal_uS3_C"/>
</dbReference>
<evidence type="ECO:0000256" key="3">
    <source>
        <dbReference type="ARBA" id="ARBA00023274"/>
    </source>
</evidence>
<accession>A7AXG9</accession>
<dbReference type="GO" id="GO:1990904">
    <property type="term" value="C:ribonucleoprotein complex"/>
    <property type="evidence" value="ECO:0007669"/>
    <property type="project" value="UniProtKB-KW"/>
</dbReference>
<evidence type="ECO:0000259" key="4">
    <source>
        <dbReference type="Pfam" id="PF00189"/>
    </source>
</evidence>
<reference evidence="6" key="3">
    <citation type="journal article" date="2021" name="Int. J. Parasitol.">
        <title>Comparative analysis of gene expression between Babesia bovis blood stages and kinetes allowed by improved genome annotation.</title>
        <authorList>
            <person name="Ueti M.W."/>
            <person name="Johnson W.C."/>
            <person name="Kappmeyer L.S."/>
            <person name="Herndon D.R."/>
            <person name="Mousel M.R."/>
            <person name="Reif K.E."/>
            <person name="Taus N.S."/>
            <person name="Ifeonu O.O."/>
            <person name="Silva J.C."/>
            <person name="Suarez C.E."/>
            <person name="Brayton K.A."/>
        </authorList>
    </citation>
    <scope>NUCLEOTIDE SEQUENCE [LARGE SCALE GENOMIC DNA]</scope>
</reference>
<dbReference type="InParanoid" id="A7AXG9"/>
<comment type="caution">
    <text evidence="5">The sequence shown here is derived from an EMBL/GenBank/DDBJ whole genome shotgun (WGS) entry which is preliminary data.</text>
</comment>
<keyword evidence="2" id="KW-0689">Ribosomal protein</keyword>
<dbReference type="EMBL" id="AAXT01000007">
    <property type="protein sequence ID" value="EDO05092.1"/>
    <property type="molecule type" value="Genomic_DNA"/>
</dbReference>
<dbReference type="VEuPathDB" id="PiroplasmaDB:BBOV_V000420"/>
<dbReference type="GO" id="GO:0003735">
    <property type="term" value="F:structural constituent of ribosome"/>
    <property type="evidence" value="ECO:0007669"/>
    <property type="project" value="InterPro"/>
</dbReference>
<organism evidence="5 6">
    <name type="scientific">Babesia bovis</name>
    <dbReference type="NCBI Taxonomy" id="5865"/>
    <lineage>
        <taxon>Eukaryota</taxon>
        <taxon>Sar</taxon>
        <taxon>Alveolata</taxon>
        <taxon>Apicomplexa</taxon>
        <taxon>Aconoidasida</taxon>
        <taxon>Piroplasmida</taxon>
        <taxon>Babesiidae</taxon>
        <taxon>Babesia</taxon>
    </lineage>
</organism>
<dbReference type="SUPFAM" id="SSF54821">
    <property type="entry name" value="Ribosomal protein S3 C-terminal domain"/>
    <property type="match status" value="1"/>
</dbReference>
<keyword evidence="3" id="KW-0687">Ribonucleoprotein</keyword>
<feature type="domain" description="Small ribosomal subunit protein uS3 C-terminal" evidence="4">
    <location>
        <begin position="177"/>
        <end position="234"/>
    </location>
</feature>
<reference evidence="5 6" key="1">
    <citation type="journal article" date="2007" name="PLoS Pathog.">
        <title>Genome sequence of Babesia bovis and comparative analysis of apicomplexan hemoprotozoa.</title>
        <authorList>
            <person name="Brayton K.A."/>
            <person name="Lau A.O.T."/>
            <person name="Herndon D.R."/>
            <person name="Hannick L."/>
            <person name="Kappmeyer L.S."/>
            <person name="Berens S.J."/>
            <person name="Bidwell S.L."/>
            <person name="Brown W.C."/>
            <person name="Crabtree J."/>
            <person name="Fadrosh D."/>
            <person name="Feldblum T."/>
            <person name="Forberger H.A."/>
            <person name="Haas B.J."/>
            <person name="Howell J.M."/>
            <person name="Khouri H."/>
            <person name="Koo H."/>
            <person name="Mann D.J."/>
            <person name="Norimine J."/>
            <person name="Paulsen I.T."/>
            <person name="Radune D."/>
            <person name="Ren Q."/>
            <person name="Smith R.K. Jr."/>
            <person name="Suarez C.E."/>
            <person name="White O."/>
            <person name="Wortman J.R."/>
            <person name="Knowles D.P. Jr."/>
            <person name="McElwain T.F."/>
            <person name="Nene V.M."/>
        </authorList>
    </citation>
    <scope>NUCLEOTIDE SEQUENCE [LARGE SCALE GENOMIC DNA]</scope>
    <source>
        <strain evidence="5">T2Bo</strain>
    </source>
</reference>
<evidence type="ECO:0000256" key="2">
    <source>
        <dbReference type="ARBA" id="ARBA00022980"/>
    </source>
</evidence>
<dbReference type="Gene3D" id="3.30.1140.32">
    <property type="entry name" value="Ribosomal protein S3, C-terminal domain"/>
    <property type="match status" value="1"/>
</dbReference>